<dbReference type="EMBL" id="BAABRT010000016">
    <property type="protein sequence ID" value="GAA5525503.1"/>
    <property type="molecule type" value="Genomic_DNA"/>
</dbReference>
<dbReference type="InterPro" id="IPR029056">
    <property type="entry name" value="Ribokinase-like"/>
</dbReference>
<dbReference type="PANTHER" id="PTHR43085">
    <property type="entry name" value="HEXOKINASE FAMILY MEMBER"/>
    <property type="match status" value="1"/>
</dbReference>
<dbReference type="InterPro" id="IPR011611">
    <property type="entry name" value="PfkB_dom"/>
</dbReference>
<dbReference type="RefSeq" id="WP_345551240.1">
    <property type="nucleotide sequence ID" value="NZ_BAABRT010000016.1"/>
</dbReference>
<organism evidence="7 8">
    <name type="scientific">Microbulbifer aestuariivivens</name>
    <dbReference type="NCBI Taxonomy" id="1908308"/>
    <lineage>
        <taxon>Bacteria</taxon>
        <taxon>Pseudomonadati</taxon>
        <taxon>Pseudomonadota</taxon>
        <taxon>Gammaproteobacteria</taxon>
        <taxon>Cellvibrionales</taxon>
        <taxon>Microbulbiferaceae</taxon>
        <taxon>Microbulbifer</taxon>
    </lineage>
</organism>
<evidence type="ECO:0000256" key="3">
    <source>
        <dbReference type="ARBA" id="ARBA00022741"/>
    </source>
</evidence>
<evidence type="ECO:0000256" key="1">
    <source>
        <dbReference type="ARBA" id="ARBA00010688"/>
    </source>
</evidence>
<keyword evidence="3" id="KW-0547">Nucleotide-binding</keyword>
<protein>
    <submittedName>
        <fullName evidence="7">Fructokinase</fullName>
    </submittedName>
</protein>
<evidence type="ECO:0000256" key="2">
    <source>
        <dbReference type="ARBA" id="ARBA00022679"/>
    </source>
</evidence>
<keyword evidence="2" id="KW-0808">Transferase</keyword>
<dbReference type="InterPro" id="IPR050306">
    <property type="entry name" value="PfkB_Carbo_kinase"/>
</dbReference>
<comment type="caution">
    <text evidence="7">The sequence shown here is derived from an EMBL/GenBank/DDBJ whole genome shotgun (WGS) entry which is preliminary data.</text>
</comment>
<sequence>MKVVCFGEALVDMLSSADGSCGNQNGSAGGAIEQFQKFPGGAPANAAVAVAKLGGDAYFAGMLGEDMFGRFLLQSLQREGVHTDYVRFTAAAKTGLAFVSLDAQGERSFEFYRPPAADLCFTRMDFHPDTFAGSGILHLCSNSLTEAEIAGTTGYAIERARAAGWLVSFDVNLRHNLWAGGRADRQRVQTVAAMADVLKMSAEEFDYLSAGRSDYQRELLRSAQLLLITDGGRPLRWHSRGGQGSVTPPPVTTVDATAAGDAFIGGFIYQLGRQQVAADTLGQWLDGSGFAEALAFACRCGAHAASLPGAFPSLPSQESLAAMFTHRS</sequence>
<feature type="domain" description="Carbohydrate kinase PfkB" evidence="6">
    <location>
        <begin position="2"/>
        <end position="315"/>
    </location>
</feature>
<evidence type="ECO:0000256" key="5">
    <source>
        <dbReference type="ARBA" id="ARBA00022840"/>
    </source>
</evidence>
<keyword evidence="5" id="KW-0067">ATP-binding</keyword>
<evidence type="ECO:0000259" key="6">
    <source>
        <dbReference type="Pfam" id="PF00294"/>
    </source>
</evidence>
<keyword evidence="4" id="KW-0418">Kinase</keyword>
<proteinExistence type="inferred from homology"/>
<dbReference type="Gene3D" id="3.40.1190.20">
    <property type="match status" value="1"/>
</dbReference>
<evidence type="ECO:0000256" key="4">
    <source>
        <dbReference type="ARBA" id="ARBA00022777"/>
    </source>
</evidence>
<dbReference type="Pfam" id="PF00294">
    <property type="entry name" value="PfkB"/>
    <property type="match status" value="1"/>
</dbReference>
<dbReference type="SUPFAM" id="SSF53613">
    <property type="entry name" value="Ribokinase-like"/>
    <property type="match status" value="1"/>
</dbReference>
<comment type="similarity">
    <text evidence="1">Belongs to the carbohydrate kinase PfkB family.</text>
</comment>
<evidence type="ECO:0000313" key="8">
    <source>
        <dbReference type="Proteomes" id="UP001408594"/>
    </source>
</evidence>
<reference evidence="7 8" key="1">
    <citation type="submission" date="2024-02" db="EMBL/GenBank/DDBJ databases">
        <title>Microbulbifer aestuariivivens NBRC 112533.</title>
        <authorList>
            <person name="Ichikawa N."/>
            <person name="Katano-Makiyama Y."/>
            <person name="Hidaka K."/>
        </authorList>
    </citation>
    <scope>NUCLEOTIDE SEQUENCE [LARGE SCALE GENOMIC DNA]</scope>
    <source>
        <strain evidence="7 8">NBRC 112533</strain>
    </source>
</reference>
<dbReference type="PANTHER" id="PTHR43085:SF1">
    <property type="entry name" value="PSEUDOURIDINE KINASE-RELATED"/>
    <property type="match status" value="1"/>
</dbReference>
<evidence type="ECO:0000313" key="7">
    <source>
        <dbReference type="EMBL" id="GAA5525503.1"/>
    </source>
</evidence>
<dbReference type="Proteomes" id="UP001408594">
    <property type="component" value="Unassembled WGS sequence"/>
</dbReference>
<gene>
    <name evidence="7" type="primary">scrK</name>
    <name evidence="7" type="ORF">Maes01_02073</name>
</gene>
<dbReference type="CDD" id="cd01167">
    <property type="entry name" value="bac_FRK"/>
    <property type="match status" value="1"/>
</dbReference>
<name>A0ABP9WTB2_9GAMM</name>
<keyword evidence="8" id="KW-1185">Reference proteome</keyword>
<accession>A0ABP9WTB2</accession>